<accession>A0AAD4H8V3</accession>
<evidence type="ECO:0000256" key="1">
    <source>
        <dbReference type="SAM" id="MobiDB-lite"/>
    </source>
</evidence>
<protein>
    <submittedName>
        <fullName evidence="2">Uncharacterized protein</fullName>
    </submittedName>
</protein>
<proteinExistence type="predicted"/>
<reference evidence="2" key="1">
    <citation type="journal article" date="2020" name="Fungal Divers.">
        <title>Resolving the Mortierellaceae phylogeny through synthesis of multi-gene phylogenetics and phylogenomics.</title>
        <authorList>
            <person name="Vandepol N."/>
            <person name="Liber J."/>
            <person name="Desiro A."/>
            <person name="Na H."/>
            <person name="Kennedy M."/>
            <person name="Barry K."/>
            <person name="Grigoriev I.V."/>
            <person name="Miller A.N."/>
            <person name="O'Donnell K."/>
            <person name="Stajich J.E."/>
            <person name="Bonito G."/>
        </authorList>
    </citation>
    <scope>NUCLEOTIDE SEQUENCE</scope>
    <source>
        <strain evidence="2">NRRL 28262</strain>
    </source>
</reference>
<dbReference type="Proteomes" id="UP001194580">
    <property type="component" value="Unassembled WGS sequence"/>
</dbReference>
<dbReference type="EMBL" id="JAAAIL010000120">
    <property type="protein sequence ID" value="KAG0279508.1"/>
    <property type="molecule type" value="Genomic_DNA"/>
</dbReference>
<evidence type="ECO:0000313" key="2">
    <source>
        <dbReference type="EMBL" id="KAG0279508.1"/>
    </source>
</evidence>
<gene>
    <name evidence="2" type="ORF">BGZ95_001024</name>
</gene>
<feature type="compositionally biased region" description="Basic and acidic residues" evidence="1">
    <location>
        <begin position="252"/>
        <end position="264"/>
    </location>
</feature>
<organism evidence="2 3">
    <name type="scientific">Linnemannia exigua</name>
    <dbReference type="NCBI Taxonomy" id="604196"/>
    <lineage>
        <taxon>Eukaryota</taxon>
        <taxon>Fungi</taxon>
        <taxon>Fungi incertae sedis</taxon>
        <taxon>Mucoromycota</taxon>
        <taxon>Mortierellomycotina</taxon>
        <taxon>Mortierellomycetes</taxon>
        <taxon>Mortierellales</taxon>
        <taxon>Mortierellaceae</taxon>
        <taxon>Linnemannia</taxon>
    </lineage>
</organism>
<name>A0AAD4H8V3_9FUNG</name>
<feature type="compositionally biased region" description="Acidic residues" evidence="1">
    <location>
        <begin position="287"/>
        <end position="296"/>
    </location>
</feature>
<sequence>MTTKYQPLFELDKLVQLTYSTQGKAIFYSQVQLANDDRVDEDEAGGWTLSAFTGKAYFEREYRREDLDDLLASAGDKDWISFARRFRRAVVEGYFHVADMGTRECKVIVDNEVHTQAGGAGTGGLETIKIEMFAVNHASRGEKIGEFIFECAGYLQEQGCSLNKQRGRSSGGALSTGIVQANAIDGKDAGRGGGGGGGAKPYDDLKMERDNLKSENADLKKEIERLHADALKSGAGMSGGLGSASGRPKSKAARDAIIAREQVFKKRKGASTLNPRVKKGRAVEGTEFGDSDDEDN</sequence>
<feature type="region of interest" description="Disordered" evidence="1">
    <location>
        <begin position="185"/>
        <end position="205"/>
    </location>
</feature>
<comment type="caution">
    <text evidence="2">The sequence shown here is derived from an EMBL/GenBank/DDBJ whole genome shotgun (WGS) entry which is preliminary data.</text>
</comment>
<dbReference type="AlphaFoldDB" id="A0AAD4H8V3"/>
<feature type="region of interest" description="Disordered" evidence="1">
    <location>
        <begin position="230"/>
        <end position="296"/>
    </location>
</feature>
<evidence type="ECO:0000313" key="3">
    <source>
        <dbReference type="Proteomes" id="UP001194580"/>
    </source>
</evidence>
<keyword evidence="3" id="KW-1185">Reference proteome</keyword>